<organism evidence="2 3">
    <name type="scientific">Methanobrevibacter smithii</name>
    <dbReference type="NCBI Taxonomy" id="2173"/>
    <lineage>
        <taxon>Archaea</taxon>
        <taxon>Methanobacteriati</taxon>
        <taxon>Methanobacteriota</taxon>
        <taxon>Methanomada group</taxon>
        <taxon>Methanobacteria</taxon>
        <taxon>Methanobacteriales</taxon>
        <taxon>Methanobacteriaceae</taxon>
        <taxon>Methanobrevibacter</taxon>
    </lineage>
</organism>
<feature type="transmembrane region" description="Helical" evidence="1">
    <location>
        <begin position="34"/>
        <end position="55"/>
    </location>
</feature>
<keyword evidence="1" id="KW-0472">Membrane</keyword>
<accession>A0A2H4U5Z6</accession>
<dbReference type="GeneID" id="35118404"/>
<protein>
    <submittedName>
        <fullName evidence="2">Uncharacterized protein</fullName>
    </submittedName>
</protein>
<evidence type="ECO:0000313" key="2">
    <source>
        <dbReference type="EMBL" id="ATZ59539.1"/>
    </source>
</evidence>
<dbReference type="RefSeq" id="WP_004034098.1">
    <property type="nucleotide sequence ID" value="NZ_CAABOX010000002.1"/>
</dbReference>
<keyword evidence="1" id="KW-0812">Transmembrane</keyword>
<feature type="transmembrane region" description="Helical" evidence="1">
    <location>
        <begin position="67"/>
        <end position="87"/>
    </location>
</feature>
<sequence length="127" mass="14592">MKLKLGIIYGILIWFFVYLITVIFSPLITDNIPYINIVAPIAIITVTGFFGILYIRDINENEVIEGFKIGIIFILMDVICDFVFFVIRKKTNILIDDYPIHVISMIILTLITTTLLGYLAQMEIDLK</sequence>
<reference evidence="3" key="1">
    <citation type="submission" date="2016-10" db="EMBL/GenBank/DDBJ databases">
        <authorList>
            <person name="Kim B.-C."/>
            <person name="Jeong H."/>
        </authorList>
    </citation>
    <scope>NUCLEOTIDE SEQUENCE [LARGE SCALE GENOMIC DNA]</scope>
    <source>
        <strain evidence="3">KB11</strain>
    </source>
</reference>
<feature type="transmembrane region" description="Helical" evidence="1">
    <location>
        <begin position="7"/>
        <end position="28"/>
    </location>
</feature>
<proteinExistence type="predicted"/>
<gene>
    <name evidence="2" type="ORF">BK798_03475</name>
</gene>
<name>A0A2H4U5Z6_METSM</name>
<evidence type="ECO:0000313" key="3">
    <source>
        <dbReference type="Proteomes" id="UP000232133"/>
    </source>
</evidence>
<dbReference type="AlphaFoldDB" id="A0A2H4U5Z6"/>
<evidence type="ECO:0000256" key="1">
    <source>
        <dbReference type="SAM" id="Phobius"/>
    </source>
</evidence>
<keyword evidence="1" id="KW-1133">Transmembrane helix</keyword>
<dbReference type="EMBL" id="CP017803">
    <property type="protein sequence ID" value="ATZ59539.1"/>
    <property type="molecule type" value="Genomic_DNA"/>
</dbReference>
<feature type="transmembrane region" description="Helical" evidence="1">
    <location>
        <begin position="99"/>
        <end position="120"/>
    </location>
</feature>
<dbReference type="Proteomes" id="UP000232133">
    <property type="component" value="Chromosome"/>
</dbReference>